<dbReference type="AlphaFoldDB" id="A0A392WDX8"/>
<accession>A0A392WDX8</accession>
<dbReference type="Proteomes" id="UP000265520">
    <property type="component" value="Unassembled WGS sequence"/>
</dbReference>
<protein>
    <submittedName>
        <fullName evidence="2">Uncharacterized protein</fullName>
    </submittedName>
</protein>
<evidence type="ECO:0000256" key="1">
    <source>
        <dbReference type="SAM" id="MobiDB-lite"/>
    </source>
</evidence>
<evidence type="ECO:0000313" key="2">
    <source>
        <dbReference type="EMBL" id="MCI98236.1"/>
    </source>
</evidence>
<proteinExistence type="predicted"/>
<dbReference type="EMBL" id="LXQA011467760">
    <property type="protein sequence ID" value="MCI98236.1"/>
    <property type="molecule type" value="Genomic_DNA"/>
</dbReference>
<comment type="caution">
    <text evidence="2">The sequence shown here is derived from an EMBL/GenBank/DDBJ whole genome shotgun (WGS) entry which is preliminary data.</text>
</comment>
<feature type="region of interest" description="Disordered" evidence="1">
    <location>
        <begin position="1"/>
        <end position="27"/>
    </location>
</feature>
<name>A0A392WDX8_9FABA</name>
<evidence type="ECO:0000313" key="3">
    <source>
        <dbReference type="Proteomes" id="UP000265520"/>
    </source>
</evidence>
<organism evidence="2 3">
    <name type="scientific">Trifolium medium</name>
    <dbReference type="NCBI Taxonomy" id="97028"/>
    <lineage>
        <taxon>Eukaryota</taxon>
        <taxon>Viridiplantae</taxon>
        <taxon>Streptophyta</taxon>
        <taxon>Embryophyta</taxon>
        <taxon>Tracheophyta</taxon>
        <taxon>Spermatophyta</taxon>
        <taxon>Magnoliopsida</taxon>
        <taxon>eudicotyledons</taxon>
        <taxon>Gunneridae</taxon>
        <taxon>Pentapetalae</taxon>
        <taxon>rosids</taxon>
        <taxon>fabids</taxon>
        <taxon>Fabales</taxon>
        <taxon>Fabaceae</taxon>
        <taxon>Papilionoideae</taxon>
        <taxon>50 kb inversion clade</taxon>
        <taxon>NPAAA clade</taxon>
        <taxon>Hologalegina</taxon>
        <taxon>IRL clade</taxon>
        <taxon>Trifolieae</taxon>
        <taxon>Trifolium</taxon>
    </lineage>
</organism>
<keyword evidence="3" id="KW-1185">Reference proteome</keyword>
<feature type="non-terminal residue" evidence="2">
    <location>
        <position position="1"/>
    </location>
</feature>
<reference evidence="2 3" key="1">
    <citation type="journal article" date="2018" name="Front. Plant Sci.">
        <title>Red Clover (Trifolium pratense) and Zigzag Clover (T. medium) - A Picture of Genomic Similarities and Differences.</title>
        <authorList>
            <person name="Dluhosova J."/>
            <person name="Istvanek J."/>
            <person name="Nedelnik J."/>
            <person name="Repkova J."/>
        </authorList>
    </citation>
    <scope>NUCLEOTIDE SEQUENCE [LARGE SCALE GENOMIC DNA]</scope>
    <source>
        <strain evidence="3">cv. 10/8</strain>
        <tissue evidence="2">Leaf</tissue>
    </source>
</reference>
<sequence length="27" mass="2864">AEDGTTSIKAEVEWTAADDNVGQGRSR</sequence>